<keyword evidence="7" id="KW-0560">Oxidoreductase</keyword>
<dbReference type="GO" id="GO:0020037">
    <property type="term" value="F:heme binding"/>
    <property type="evidence" value="ECO:0007669"/>
    <property type="project" value="InterPro"/>
</dbReference>
<organism evidence="7 8">
    <name type="scientific">Colletotrichum zoysiae</name>
    <dbReference type="NCBI Taxonomy" id="1216348"/>
    <lineage>
        <taxon>Eukaryota</taxon>
        <taxon>Fungi</taxon>
        <taxon>Dikarya</taxon>
        <taxon>Ascomycota</taxon>
        <taxon>Pezizomycotina</taxon>
        <taxon>Sordariomycetes</taxon>
        <taxon>Hypocreomycetidae</taxon>
        <taxon>Glomerellales</taxon>
        <taxon>Glomerellaceae</taxon>
        <taxon>Colletotrichum</taxon>
        <taxon>Colletotrichum graminicola species complex</taxon>
    </lineage>
</organism>
<keyword evidence="7" id="KW-0503">Monooxygenase</keyword>
<dbReference type="GO" id="GO:0005506">
    <property type="term" value="F:iron ion binding"/>
    <property type="evidence" value="ECO:0007669"/>
    <property type="project" value="InterPro"/>
</dbReference>
<evidence type="ECO:0000256" key="1">
    <source>
        <dbReference type="ARBA" id="ARBA00010617"/>
    </source>
</evidence>
<reference evidence="7" key="1">
    <citation type="submission" date="2021-06" db="EMBL/GenBank/DDBJ databases">
        <title>Comparative genomics, transcriptomics and evolutionary studies reveal genomic signatures of adaptation to plant cell wall in hemibiotrophic fungi.</title>
        <authorList>
            <consortium name="DOE Joint Genome Institute"/>
            <person name="Baroncelli R."/>
            <person name="Diaz J.F."/>
            <person name="Benocci T."/>
            <person name="Peng M."/>
            <person name="Battaglia E."/>
            <person name="Haridas S."/>
            <person name="Andreopoulos W."/>
            <person name="Labutti K."/>
            <person name="Pangilinan J."/>
            <person name="Floch G.L."/>
            <person name="Makela M.R."/>
            <person name="Henrissat B."/>
            <person name="Grigoriev I.V."/>
            <person name="Crouch J.A."/>
            <person name="De Vries R.P."/>
            <person name="Sukno S.A."/>
            <person name="Thon M.R."/>
        </authorList>
    </citation>
    <scope>NUCLEOTIDE SEQUENCE</scope>
    <source>
        <strain evidence="7">MAFF235873</strain>
    </source>
</reference>
<keyword evidence="4 5" id="KW-0408">Iron</keyword>
<dbReference type="PANTHER" id="PTHR24305">
    <property type="entry name" value="CYTOCHROME P450"/>
    <property type="match status" value="1"/>
</dbReference>
<sequence length="492" mass="55934">MMIAGYPEWLLLSCFGGVYITVKVIYNLFFHPLSKVPGPFLAKITRFWLLHEERRGDASNTLAELHRKHGQLIRIAPNEVAINNRDVFTTVNRQGTKFYKEAGFYDAFVDVHGNLFTFHDPEEHSQRKRLMAPSFSQASLASHQVLIHGCMKPLLNEITENIQSQQPTPIFPTIRKFTLDSICAFAYGVSASNPSQMDDMTRKKIFDILDDSPRAILAFQHYPFLKAAAGAVSKVFPQLVRDDVIFLLKFGMKNLVASRKADDLEHPGLFADMERLLESKEQKLSDKQIIAESTTLLFAGTDTTAATITVGLWHLLHRPDLYARLRAELKTIMPEKDSQPSLRELESLPFLNACIKEGLRVACPIPGRLPRVVPPEGLNHNGLFIPPGTTVSMPISYLLFDENIFPRPKDYQPDRWLQDNSKELDMYLYPFLRGTRSCIGQTLSLAEQRICISQFVRRFSPAEDVQFREIQAKEYVTLAIMDDLSMKLVEAD</sequence>
<evidence type="ECO:0000256" key="2">
    <source>
        <dbReference type="ARBA" id="ARBA00022617"/>
    </source>
</evidence>
<feature type="binding site" description="axial binding residue" evidence="5">
    <location>
        <position position="438"/>
    </location>
    <ligand>
        <name>heme</name>
        <dbReference type="ChEBI" id="CHEBI:30413"/>
    </ligand>
    <ligandPart>
        <name>Fe</name>
        <dbReference type="ChEBI" id="CHEBI:18248"/>
    </ligandPart>
</feature>
<comment type="caution">
    <text evidence="7">The sequence shown here is derived from an EMBL/GenBank/DDBJ whole genome shotgun (WGS) entry which is preliminary data.</text>
</comment>
<keyword evidence="3 5" id="KW-0479">Metal-binding</keyword>
<keyword evidence="6" id="KW-0812">Transmembrane</keyword>
<dbReference type="InterPro" id="IPR001128">
    <property type="entry name" value="Cyt_P450"/>
</dbReference>
<dbReference type="InterPro" id="IPR002401">
    <property type="entry name" value="Cyt_P450_E_grp-I"/>
</dbReference>
<keyword evidence="6" id="KW-0472">Membrane</keyword>
<name>A0AAD9M134_9PEZI</name>
<dbReference type="Pfam" id="PF00067">
    <property type="entry name" value="p450"/>
    <property type="match status" value="1"/>
</dbReference>
<evidence type="ECO:0000256" key="4">
    <source>
        <dbReference type="ARBA" id="ARBA00023004"/>
    </source>
</evidence>
<dbReference type="InterPro" id="IPR036396">
    <property type="entry name" value="Cyt_P450_sf"/>
</dbReference>
<comment type="cofactor">
    <cofactor evidence="5">
        <name>heme</name>
        <dbReference type="ChEBI" id="CHEBI:30413"/>
    </cofactor>
</comment>
<evidence type="ECO:0000256" key="6">
    <source>
        <dbReference type="SAM" id="Phobius"/>
    </source>
</evidence>
<dbReference type="PRINTS" id="PR00463">
    <property type="entry name" value="EP450I"/>
</dbReference>
<accession>A0AAD9M134</accession>
<evidence type="ECO:0000256" key="5">
    <source>
        <dbReference type="PIRSR" id="PIRSR602401-1"/>
    </source>
</evidence>
<dbReference type="InterPro" id="IPR050121">
    <property type="entry name" value="Cytochrome_P450_monoxygenase"/>
</dbReference>
<comment type="similarity">
    <text evidence="1">Belongs to the cytochrome P450 family.</text>
</comment>
<dbReference type="GO" id="GO:0016705">
    <property type="term" value="F:oxidoreductase activity, acting on paired donors, with incorporation or reduction of molecular oxygen"/>
    <property type="evidence" value="ECO:0007669"/>
    <property type="project" value="InterPro"/>
</dbReference>
<evidence type="ECO:0000313" key="8">
    <source>
        <dbReference type="Proteomes" id="UP001232148"/>
    </source>
</evidence>
<dbReference type="PANTHER" id="PTHR24305:SF166">
    <property type="entry name" value="CYTOCHROME P450 12A4, MITOCHONDRIAL-RELATED"/>
    <property type="match status" value="1"/>
</dbReference>
<dbReference type="EMBL" id="MU842935">
    <property type="protein sequence ID" value="KAK2025530.1"/>
    <property type="molecule type" value="Genomic_DNA"/>
</dbReference>
<evidence type="ECO:0000256" key="3">
    <source>
        <dbReference type="ARBA" id="ARBA00022723"/>
    </source>
</evidence>
<evidence type="ECO:0000313" key="7">
    <source>
        <dbReference type="EMBL" id="KAK2025530.1"/>
    </source>
</evidence>
<proteinExistence type="inferred from homology"/>
<keyword evidence="2 5" id="KW-0349">Heme</keyword>
<protein>
    <submittedName>
        <fullName evidence="7">Cytochrome P450 monooxygenase</fullName>
    </submittedName>
</protein>
<keyword evidence="8" id="KW-1185">Reference proteome</keyword>
<dbReference type="CDD" id="cd11062">
    <property type="entry name" value="CYP58-like"/>
    <property type="match status" value="1"/>
</dbReference>
<dbReference type="AlphaFoldDB" id="A0AAD9M134"/>
<dbReference type="PRINTS" id="PR00385">
    <property type="entry name" value="P450"/>
</dbReference>
<gene>
    <name evidence="7" type="ORF">LX32DRAFT_703127</name>
</gene>
<dbReference type="Gene3D" id="1.10.630.10">
    <property type="entry name" value="Cytochrome P450"/>
    <property type="match status" value="1"/>
</dbReference>
<dbReference type="GO" id="GO:0004497">
    <property type="term" value="F:monooxygenase activity"/>
    <property type="evidence" value="ECO:0007669"/>
    <property type="project" value="UniProtKB-KW"/>
</dbReference>
<dbReference type="SUPFAM" id="SSF48264">
    <property type="entry name" value="Cytochrome P450"/>
    <property type="match status" value="1"/>
</dbReference>
<dbReference type="Proteomes" id="UP001232148">
    <property type="component" value="Unassembled WGS sequence"/>
</dbReference>
<keyword evidence="6" id="KW-1133">Transmembrane helix</keyword>
<feature type="transmembrane region" description="Helical" evidence="6">
    <location>
        <begin position="9"/>
        <end position="29"/>
    </location>
</feature>